<proteinExistence type="predicted"/>
<keyword evidence="3" id="KW-1185">Reference proteome</keyword>
<dbReference type="EMBL" id="CM018048">
    <property type="protein sequence ID" value="KAA8520992.1"/>
    <property type="molecule type" value="Genomic_DNA"/>
</dbReference>
<feature type="transmembrane region" description="Helical" evidence="1">
    <location>
        <begin position="255"/>
        <end position="279"/>
    </location>
</feature>
<sequence length="443" mass="49335">MNPSTTFIDTHINVEFPDQRLSFPDQTDEPNDTNVPFLLQTSHAKSKSSIFNELLNFATGLKWSGLDHSSCIGKLISYLTFITFTITVPIIASLAIQVPPTASEEDPISFNKLVQLPESALAAIAFFTLTRFFHNGYRQQLDKGFRYLASILLPSFFLELAHKIVFFSTVTISIPYVSPGVPLNSIVFVSVLASWVYRTGVFLLVCVLFRLTCELQILRLEGFHKLLEECGSETGAIFEEHLRIRKQLSITSHRYRFFIISCLFTITVSQFGAMFLVLASKSQKSFFNSGDLVVCSAVQLSGCCLCLMGATRITHRAQGIVSVATRWHMLVTSASNCRSDQQKKDVTTLLDHGSLVSGCRDTDLGSSPTFITISSQDSSSFHTRQALVAYLEHNNKGITLFGYALDRGLLHTLFAFEFSLVLWILRSSETTVTASNPFDHALN</sequence>
<feature type="transmembrane region" description="Helical" evidence="1">
    <location>
        <begin position="116"/>
        <end position="133"/>
    </location>
</feature>
<feature type="transmembrane region" description="Helical" evidence="1">
    <location>
        <begin position="145"/>
        <end position="166"/>
    </location>
</feature>
<accession>A0A5J4ZUC0</accession>
<dbReference type="PANTHER" id="PTHR31963">
    <property type="entry name" value="RAS GUANINE NUCLEOTIDE EXCHANGE FACTOR K"/>
    <property type="match status" value="1"/>
</dbReference>
<keyword evidence="1" id="KW-0812">Transmembrane</keyword>
<evidence type="ECO:0000256" key="1">
    <source>
        <dbReference type="SAM" id="Phobius"/>
    </source>
</evidence>
<organism evidence="2 3">
    <name type="scientific">Nyssa sinensis</name>
    <dbReference type="NCBI Taxonomy" id="561372"/>
    <lineage>
        <taxon>Eukaryota</taxon>
        <taxon>Viridiplantae</taxon>
        <taxon>Streptophyta</taxon>
        <taxon>Embryophyta</taxon>
        <taxon>Tracheophyta</taxon>
        <taxon>Spermatophyta</taxon>
        <taxon>Magnoliopsida</taxon>
        <taxon>eudicotyledons</taxon>
        <taxon>Gunneridae</taxon>
        <taxon>Pentapetalae</taxon>
        <taxon>asterids</taxon>
        <taxon>Cornales</taxon>
        <taxon>Nyssaceae</taxon>
        <taxon>Nyssa</taxon>
    </lineage>
</organism>
<evidence type="ECO:0000313" key="2">
    <source>
        <dbReference type="EMBL" id="KAA8520992.1"/>
    </source>
</evidence>
<dbReference type="OrthoDB" id="1895543at2759"/>
<dbReference type="AlphaFoldDB" id="A0A5J4ZUC0"/>
<dbReference type="PANTHER" id="PTHR31963:SF4">
    <property type="entry name" value="GUSTATORY RECEPTOR"/>
    <property type="match status" value="1"/>
</dbReference>
<feature type="transmembrane region" description="Helical" evidence="1">
    <location>
        <begin position="186"/>
        <end position="209"/>
    </location>
</feature>
<reference evidence="2 3" key="1">
    <citation type="submission" date="2019-09" db="EMBL/GenBank/DDBJ databases">
        <title>A chromosome-level genome assembly of the Chinese tupelo Nyssa sinensis.</title>
        <authorList>
            <person name="Yang X."/>
            <person name="Kang M."/>
            <person name="Yang Y."/>
            <person name="Xiong H."/>
            <person name="Wang M."/>
            <person name="Zhang Z."/>
            <person name="Wang Z."/>
            <person name="Wu H."/>
            <person name="Ma T."/>
            <person name="Liu J."/>
            <person name="Xi Z."/>
        </authorList>
    </citation>
    <scope>NUCLEOTIDE SEQUENCE [LARGE SCALE GENOMIC DNA]</scope>
    <source>
        <strain evidence="2">J267</strain>
        <tissue evidence="2">Leaf</tissue>
    </source>
</reference>
<dbReference type="Proteomes" id="UP000325577">
    <property type="component" value="Linkage Group LG5"/>
</dbReference>
<name>A0A5J4ZUC0_9ASTE</name>
<dbReference type="InterPro" id="IPR021924">
    <property type="entry name" value="DUF3537"/>
</dbReference>
<keyword evidence="1" id="KW-0472">Membrane</keyword>
<dbReference type="Pfam" id="PF12056">
    <property type="entry name" value="DUF3537"/>
    <property type="match status" value="1"/>
</dbReference>
<protein>
    <submittedName>
        <fullName evidence="2">Uncharacterized protein</fullName>
    </submittedName>
</protein>
<gene>
    <name evidence="2" type="ORF">F0562_011665</name>
</gene>
<evidence type="ECO:0000313" key="3">
    <source>
        <dbReference type="Proteomes" id="UP000325577"/>
    </source>
</evidence>
<keyword evidence="1" id="KW-1133">Transmembrane helix</keyword>
<feature type="transmembrane region" description="Helical" evidence="1">
    <location>
        <begin position="75"/>
        <end position="96"/>
    </location>
</feature>